<protein>
    <submittedName>
        <fullName evidence="1">Uncharacterized protein</fullName>
    </submittedName>
</protein>
<evidence type="ECO:0000313" key="1">
    <source>
        <dbReference type="EMBL" id="MBB3811067.1"/>
    </source>
</evidence>
<organism evidence="1 2">
    <name type="scientific">Pseudochelatococcus contaminans</name>
    <dbReference type="NCBI Taxonomy" id="1538103"/>
    <lineage>
        <taxon>Bacteria</taxon>
        <taxon>Pseudomonadati</taxon>
        <taxon>Pseudomonadota</taxon>
        <taxon>Alphaproteobacteria</taxon>
        <taxon>Hyphomicrobiales</taxon>
        <taxon>Chelatococcaceae</taxon>
        <taxon>Pseudochelatococcus</taxon>
    </lineage>
</organism>
<sequence>MGVVVSKLNALKVAAATDDLAQNVNFAIKASVVQGFLEAQGIQLKIGAPGATTLKPPDIADRAKSFSALVVCEQ</sequence>
<name>A0A7W5Z7E6_9HYPH</name>
<dbReference type="AlphaFoldDB" id="A0A7W5Z7E6"/>
<dbReference type="Proteomes" id="UP000537592">
    <property type="component" value="Unassembled WGS sequence"/>
</dbReference>
<proteinExistence type="predicted"/>
<reference evidence="1 2" key="1">
    <citation type="submission" date="2020-08" db="EMBL/GenBank/DDBJ databases">
        <title>Genomic Encyclopedia of Type Strains, Phase IV (KMG-IV): sequencing the most valuable type-strain genomes for metagenomic binning, comparative biology and taxonomic classification.</title>
        <authorList>
            <person name="Goeker M."/>
        </authorList>
    </citation>
    <scope>NUCLEOTIDE SEQUENCE [LARGE SCALE GENOMIC DNA]</scope>
    <source>
        <strain evidence="1 2">DSM 28760</strain>
    </source>
</reference>
<dbReference type="EMBL" id="JACICC010000011">
    <property type="protein sequence ID" value="MBB3811067.1"/>
    <property type="molecule type" value="Genomic_DNA"/>
</dbReference>
<gene>
    <name evidence="1" type="ORF">FHS81_003179</name>
</gene>
<comment type="caution">
    <text evidence="1">The sequence shown here is derived from an EMBL/GenBank/DDBJ whole genome shotgun (WGS) entry which is preliminary data.</text>
</comment>
<keyword evidence="2" id="KW-1185">Reference proteome</keyword>
<accession>A0A7W5Z7E6</accession>
<evidence type="ECO:0000313" key="2">
    <source>
        <dbReference type="Proteomes" id="UP000537592"/>
    </source>
</evidence>
<dbReference type="RefSeq" id="WP_183754519.1">
    <property type="nucleotide sequence ID" value="NZ_JACICC010000011.1"/>
</dbReference>